<organism evidence="3 4">
    <name type="scientific">Arctia plantaginis</name>
    <name type="common">Wood tiger moth</name>
    <name type="synonym">Phalaena plantaginis</name>
    <dbReference type="NCBI Taxonomy" id="874455"/>
    <lineage>
        <taxon>Eukaryota</taxon>
        <taxon>Metazoa</taxon>
        <taxon>Ecdysozoa</taxon>
        <taxon>Arthropoda</taxon>
        <taxon>Hexapoda</taxon>
        <taxon>Insecta</taxon>
        <taxon>Pterygota</taxon>
        <taxon>Neoptera</taxon>
        <taxon>Endopterygota</taxon>
        <taxon>Lepidoptera</taxon>
        <taxon>Glossata</taxon>
        <taxon>Ditrysia</taxon>
        <taxon>Noctuoidea</taxon>
        <taxon>Erebidae</taxon>
        <taxon>Arctiinae</taxon>
        <taxon>Arctia</taxon>
    </lineage>
</organism>
<dbReference type="GO" id="GO:0006508">
    <property type="term" value="P:proteolysis"/>
    <property type="evidence" value="ECO:0007669"/>
    <property type="project" value="InterPro"/>
</dbReference>
<dbReference type="OrthoDB" id="191686at2759"/>
<feature type="signal peptide" evidence="1">
    <location>
        <begin position="1"/>
        <end position="19"/>
    </location>
</feature>
<dbReference type="PANTHER" id="PTHR24260:SF136">
    <property type="entry name" value="GH08193P-RELATED"/>
    <property type="match status" value="1"/>
</dbReference>
<keyword evidence="1" id="KW-0732">Signal</keyword>
<dbReference type="InterPro" id="IPR009003">
    <property type="entry name" value="Peptidase_S1_PA"/>
</dbReference>
<dbReference type="InterPro" id="IPR051333">
    <property type="entry name" value="CLIP_Serine_Protease"/>
</dbReference>
<evidence type="ECO:0000256" key="1">
    <source>
        <dbReference type="SAM" id="SignalP"/>
    </source>
</evidence>
<dbReference type="Proteomes" id="UP000494256">
    <property type="component" value="Unassembled WGS sequence"/>
</dbReference>
<dbReference type="GO" id="GO:0004252">
    <property type="term" value="F:serine-type endopeptidase activity"/>
    <property type="evidence" value="ECO:0007669"/>
    <property type="project" value="InterPro"/>
</dbReference>
<feature type="chain" id="PRO_5035895929" description="Peptidase S1 domain-containing protein" evidence="1">
    <location>
        <begin position="20"/>
        <end position="448"/>
    </location>
</feature>
<dbReference type="InterPro" id="IPR001254">
    <property type="entry name" value="Trypsin_dom"/>
</dbReference>
<comment type="caution">
    <text evidence="3">The sequence shown here is derived from an EMBL/GenBank/DDBJ whole genome shotgun (WGS) entry which is preliminary data.</text>
</comment>
<gene>
    <name evidence="3" type="ORF">APLA_LOCUS2581</name>
</gene>
<evidence type="ECO:0000313" key="4">
    <source>
        <dbReference type="Proteomes" id="UP000494256"/>
    </source>
</evidence>
<dbReference type="PROSITE" id="PS50240">
    <property type="entry name" value="TRYPSIN_DOM"/>
    <property type="match status" value="1"/>
</dbReference>
<protein>
    <recommendedName>
        <fullName evidence="2">Peptidase S1 domain-containing protein</fullName>
    </recommendedName>
</protein>
<dbReference type="Gene3D" id="2.40.10.10">
    <property type="entry name" value="Trypsin-like serine proteases"/>
    <property type="match status" value="1"/>
</dbReference>
<evidence type="ECO:0000259" key="2">
    <source>
        <dbReference type="PROSITE" id="PS50240"/>
    </source>
</evidence>
<dbReference type="PANTHER" id="PTHR24260">
    <property type="match status" value="1"/>
</dbReference>
<dbReference type="SUPFAM" id="SSF50494">
    <property type="entry name" value="Trypsin-like serine proteases"/>
    <property type="match status" value="1"/>
</dbReference>
<dbReference type="AlphaFoldDB" id="A0A8S0Z136"/>
<reference evidence="3 4" key="1">
    <citation type="submission" date="2020-04" db="EMBL/GenBank/DDBJ databases">
        <authorList>
            <person name="Wallbank WR R."/>
            <person name="Pardo Diaz C."/>
            <person name="Kozak K."/>
            <person name="Martin S."/>
            <person name="Jiggins C."/>
            <person name="Moest M."/>
            <person name="Warren A I."/>
            <person name="Byers J.R.P. K."/>
            <person name="Montejo-Kovacevich G."/>
            <person name="Yen C E."/>
        </authorList>
    </citation>
    <scope>NUCLEOTIDE SEQUENCE [LARGE SCALE GENOMIC DNA]</scope>
</reference>
<evidence type="ECO:0000313" key="3">
    <source>
        <dbReference type="EMBL" id="CAB3226172.1"/>
    </source>
</evidence>
<proteinExistence type="predicted"/>
<feature type="domain" description="Peptidase S1" evidence="2">
    <location>
        <begin position="44"/>
        <end position="297"/>
    </location>
</feature>
<name>A0A8S0Z136_ARCPL</name>
<dbReference type="EMBL" id="CADEBD010000226">
    <property type="protein sequence ID" value="CAB3226172.1"/>
    <property type="molecule type" value="Genomic_DNA"/>
</dbReference>
<dbReference type="InterPro" id="IPR043504">
    <property type="entry name" value="Peptidase_S1_PA_chymotrypsin"/>
</dbReference>
<sequence>MSIKLAVILIFIGHVKVKSQFHECHNDPDESPENGILYDPKFSWLGALQYIHVKTGAPHYFRVPRVVLISRQFVLSTAADAAEIPYGYALGNVAFADYYRDEIECGLTVRMVAEGKECDPAILLIPIADVLLHPEYKHFDAKNSLALLKLVKPVKSLYMLPVCLPFKNYLIDDQGKPTMKKMIHVDYIVDVPRDFSEEEKEVKRIVLLPKELCFMFDPSAPENSTRITRNRMMCTTGCGFHSGAPTLIHEHTGHWSIVSMAIGGNLCPDPLRARRPPAPPLHIIIYPYVSWITAAISGKPMGAFAKDDPFGFVMPRAGHEHPGFGHHWLGHWYMGGIRCFDRGHAADDMFKFYHEIFNINVDTKGLNFITYGLEIFSEPLTIIVCVKVGMPYRLTTPIVHELMKAATKVSIPVIATKQSIRFQIEAWGFNVSSHQSMSQPLGGSFEYE</sequence>
<accession>A0A8S0Z136</accession>